<protein>
    <recommendedName>
        <fullName evidence="4">Lipoprotein</fullName>
    </recommendedName>
</protein>
<organism evidence="2 3">
    <name type="scientific">Methylobacterium isbiliense</name>
    <dbReference type="NCBI Taxonomy" id="315478"/>
    <lineage>
        <taxon>Bacteria</taxon>
        <taxon>Pseudomonadati</taxon>
        <taxon>Pseudomonadota</taxon>
        <taxon>Alphaproteobacteria</taxon>
        <taxon>Hyphomicrobiales</taxon>
        <taxon>Methylobacteriaceae</taxon>
        <taxon>Methylobacterium</taxon>
    </lineage>
</organism>
<evidence type="ECO:0008006" key="4">
    <source>
        <dbReference type="Google" id="ProtNLM"/>
    </source>
</evidence>
<proteinExistence type="predicted"/>
<sequence>MIKPITAFAPLATLALGGCVSITPPAWLVAPADPTVPVRDPVYSTVTAGVKDFRVVEPKDWREQNRGVGPADGAGDHGNDSTSRARRAR</sequence>
<dbReference type="PROSITE" id="PS51257">
    <property type="entry name" value="PROKAR_LIPOPROTEIN"/>
    <property type="match status" value="1"/>
</dbReference>
<gene>
    <name evidence="2" type="ORF">GMJLKIPL_4912</name>
</gene>
<dbReference type="RefSeq" id="WP_238240283.1">
    <property type="nucleotide sequence ID" value="NZ_BPQQ01000066.1"/>
</dbReference>
<reference evidence="2" key="2">
    <citation type="submission" date="2021-08" db="EMBL/GenBank/DDBJ databases">
        <authorList>
            <person name="Tani A."/>
            <person name="Ola A."/>
            <person name="Ogura Y."/>
            <person name="Katsura K."/>
            <person name="Hayashi T."/>
        </authorList>
    </citation>
    <scope>NUCLEOTIDE SEQUENCE</scope>
    <source>
        <strain evidence="2">DSM 17168</strain>
    </source>
</reference>
<dbReference type="Proteomes" id="UP001055153">
    <property type="component" value="Unassembled WGS sequence"/>
</dbReference>
<reference evidence="2" key="1">
    <citation type="journal article" date="2021" name="Front. Microbiol.">
        <title>Comprehensive Comparative Genomics and Phenotyping of Methylobacterium Species.</title>
        <authorList>
            <person name="Alessa O."/>
            <person name="Ogura Y."/>
            <person name="Fujitani Y."/>
            <person name="Takami H."/>
            <person name="Hayashi T."/>
            <person name="Sahin N."/>
            <person name="Tani A."/>
        </authorList>
    </citation>
    <scope>NUCLEOTIDE SEQUENCE</scope>
    <source>
        <strain evidence="2">DSM 17168</strain>
    </source>
</reference>
<evidence type="ECO:0000313" key="2">
    <source>
        <dbReference type="EMBL" id="GJE02962.1"/>
    </source>
</evidence>
<name>A0ABQ4SIL1_9HYPH</name>
<comment type="caution">
    <text evidence="2">The sequence shown here is derived from an EMBL/GenBank/DDBJ whole genome shotgun (WGS) entry which is preliminary data.</text>
</comment>
<keyword evidence="3" id="KW-1185">Reference proteome</keyword>
<accession>A0ABQ4SIL1</accession>
<feature type="region of interest" description="Disordered" evidence="1">
    <location>
        <begin position="57"/>
        <end position="89"/>
    </location>
</feature>
<dbReference type="EMBL" id="BPQQ01000066">
    <property type="protein sequence ID" value="GJE02962.1"/>
    <property type="molecule type" value="Genomic_DNA"/>
</dbReference>
<evidence type="ECO:0000313" key="3">
    <source>
        <dbReference type="Proteomes" id="UP001055153"/>
    </source>
</evidence>
<evidence type="ECO:0000256" key="1">
    <source>
        <dbReference type="SAM" id="MobiDB-lite"/>
    </source>
</evidence>